<protein>
    <recommendedName>
        <fullName evidence="3">DUF1748-domain-containing protein</fullName>
    </recommendedName>
</protein>
<dbReference type="Pfam" id="PF08520">
    <property type="entry name" value="Mitofissin"/>
    <property type="match status" value="1"/>
</dbReference>
<evidence type="ECO:0000313" key="2">
    <source>
        <dbReference type="Proteomes" id="UP000226031"/>
    </source>
</evidence>
<dbReference type="Proteomes" id="UP000226031">
    <property type="component" value="Unassembled WGS sequence"/>
</dbReference>
<name>A0A2B7ZHE2_9EURO</name>
<keyword evidence="2" id="KW-1185">Reference proteome</keyword>
<comment type="caution">
    <text evidence="1">The sequence shown here is derived from an EMBL/GenBank/DDBJ whole genome shotgun (WGS) entry which is preliminary data.</text>
</comment>
<accession>A0A2B7ZHE2</accession>
<sequence>MTTYLIGFSQATEPETVHGSSNNELDPYSFKYQISNIKYHISNTKYQPSHSPRLLLQLSQYPLLTVLYLAFALIPRAGPIQYTKQEKSAPYTSPSPQLRPTPAMVLGRITHYAFDAVLLSAFLAGIKRSTGLT</sequence>
<dbReference type="AlphaFoldDB" id="A0A2B7ZHE2"/>
<organism evidence="1 2">
    <name type="scientific">[Emmonsia] crescens</name>
    <dbReference type="NCBI Taxonomy" id="73230"/>
    <lineage>
        <taxon>Eukaryota</taxon>
        <taxon>Fungi</taxon>
        <taxon>Dikarya</taxon>
        <taxon>Ascomycota</taxon>
        <taxon>Pezizomycotina</taxon>
        <taxon>Eurotiomycetes</taxon>
        <taxon>Eurotiomycetidae</taxon>
        <taxon>Onygenales</taxon>
        <taxon>Ajellomycetaceae</taxon>
        <taxon>Emergomyces</taxon>
    </lineage>
</organism>
<reference evidence="1 2" key="1">
    <citation type="submission" date="2017-10" db="EMBL/GenBank/DDBJ databases">
        <title>Comparative genomics in systemic dimorphic fungi from Ajellomycetaceae.</title>
        <authorList>
            <person name="Munoz J.F."/>
            <person name="Mcewen J.G."/>
            <person name="Clay O.K."/>
            <person name="Cuomo C.A."/>
        </authorList>
    </citation>
    <scope>NUCLEOTIDE SEQUENCE [LARGE SCALE GENOMIC DNA]</scope>
    <source>
        <strain evidence="1 2">UAMH4076</strain>
    </source>
</reference>
<gene>
    <name evidence="1" type="ORF">GX50_04465</name>
</gene>
<dbReference type="InterPro" id="IPR013726">
    <property type="entry name" value="Mitofissin"/>
</dbReference>
<dbReference type="EMBL" id="PDND01000083">
    <property type="protein sequence ID" value="PGH32750.1"/>
    <property type="molecule type" value="Genomic_DNA"/>
</dbReference>
<proteinExistence type="predicted"/>
<dbReference type="STRING" id="73230.A0A2B7ZHE2"/>
<evidence type="ECO:0008006" key="3">
    <source>
        <dbReference type="Google" id="ProtNLM"/>
    </source>
</evidence>
<evidence type="ECO:0000313" key="1">
    <source>
        <dbReference type="EMBL" id="PGH32750.1"/>
    </source>
</evidence>